<evidence type="ECO:0000313" key="1">
    <source>
        <dbReference type="EMBL" id="KKK56203.1"/>
    </source>
</evidence>
<protein>
    <recommendedName>
        <fullName evidence="2">DUF2332 domain-containing protein</fullName>
    </recommendedName>
</protein>
<proteinExistence type="predicted"/>
<dbReference type="InterPro" id="IPR011200">
    <property type="entry name" value="UCP012608"/>
</dbReference>
<dbReference type="EMBL" id="LAZR01065109">
    <property type="protein sequence ID" value="KKK56203.1"/>
    <property type="molecule type" value="Genomic_DNA"/>
</dbReference>
<comment type="caution">
    <text evidence="1">The sequence shown here is derived from an EMBL/GenBank/DDBJ whole genome shotgun (WGS) entry which is preliminary data.</text>
</comment>
<feature type="non-terminal residue" evidence="1">
    <location>
        <position position="1"/>
    </location>
</feature>
<organism evidence="1">
    <name type="scientific">marine sediment metagenome</name>
    <dbReference type="NCBI Taxonomy" id="412755"/>
    <lineage>
        <taxon>unclassified sequences</taxon>
        <taxon>metagenomes</taxon>
        <taxon>ecological metagenomes</taxon>
    </lineage>
</organism>
<accession>A0A0F8WHW2</accession>
<evidence type="ECO:0008006" key="2">
    <source>
        <dbReference type="Google" id="ProtNLM"/>
    </source>
</evidence>
<dbReference type="AlphaFoldDB" id="A0A0F8WHW2"/>
<sequence>AYPPHKISDAVLSGAVLEALQTQEAFLLEWIDHTPQTNEVRRSAALIAGARVAVQHFDLPVYLSELGASGGLNLMWDHFLLEIDGHRFGSALSTILLSPKWTGALPPSVQPRIEKRRGVDLNPLDPTRRDHLLRLMAYMWADQPERLNLTRSAASVLDAKVHQDDAIDWLARQLPAAPEGRLHLIQHTIAWQYFPKAAQVRGTALIEAAGKRATKNRPLAWLSMESDGSDQQGAALTLRMWPGDIKLDLGRVDFHGRWIDWKYSG</sequence>
<dbReference type="Pfam" id="PF10094">
    <property type="entry name" value="DUF2332"/>
    <property type="match status" value="1"/>
</dbReference>
<name>A0A0F8WHW2_9ZZZZ</name>
<reference evidence="1" key="1">
    <citation type="journal article" date="2015" name="Nature">
        <title>Complex archaea that bridge the gap between prokaryotes and eukaryotes.</title>
        <authorList>
            <person name="Spang A."/>
            <person name="Saw J.H."/>
            <person name="Jorgensen S.L."/>
            <person name="Zaremba-Niedzwiedzka K."/>
            <person name="Martijn J."/>
            <person name="Lind A.E."/>
            <person name="van Eijk R."/>
            <person name="Schleper C."/>
            <person name="Guy L."/>
            <person name="Ettema T.J."/>
        </authorList>
    </citation>
    <scope>NUCLEOTIDE SEQUENCE</scope>
</reference>
<gene>
    <name evidence="1" type="ORF">LCGC14_3066880</name>
</gene>